<dbReference type="RefSeq" id="WP_011611446.1">
    <property type="nucleotide sequence ID" value="NC_008312.1"/>
</dbReference>
<feature type="coiled-coil region" evidence="1">
    <location>
        <begin position="63"/>
        <end position="93"/>
    </location>
</feature>
<organism evidence="2">
    <name type="scientific">Trichodesmium erythraeum (strain IMS101)</name>
    <dbReference type="NCBI Taxonomy" id="203124"/>
    <lineage>
        <taxon>Bacteria</taxon>
        <taxon>Bacillati</taxon>
        <taxon>Cyanobacteriota</taxon>
        <taxon>Cyanophyceae</taxon>
        <taxon>Oscillatoriophycideae</taxon>
        <taxon>Oscillatoriales</taxon>
        <taxon>Microcoleaceae</taxon>
        <taxon>Trichodesmium</taxon>
    </lineage>
</organism>
<accession>Q114K3</accession>
<evidence type="ECO:0000313" key="2">
    <source>
        <dbReference type="EMBL" id="ABG51071.1"/>
    </source>
</evidence>
<dbReference type="STRING" id="203124.Tery_1814"/>
<dbReference type="SUPFAM" id="SSF52540">
    <property type="entry name" value="P-loop containing nucleoside triphosphate hydrolases"/>
    <property type="match status" value="1"/>
</dbReference>
<dbReference type="HOGENOM" id="CLU_021307_2_1_3"/>
<reference evidence="2" key="1">
    <citation type="submission" date="2006-06" db="EMBL/GenBank/DDBJ databases">
        <title>Complete sequence of Trichodesmium erythraeum IMS101.</title>
        <authorList>
            <consortium name="US DOE Joint Genome Institute"/>
            <person name="Copeland A."/>
            <person name="Lucas S."/>
            <person name="Lapidus A."/>
            <person name="Barry K."/>
            <person name="Detter J.C."/>
            <person name="Glavina del Rio T."/>
            <person name="Hammon N."/>
            <person name="Israni S."/>
            <person name="Dalin E."/>
            <person name="Tice H."/>
            <person name="Pitluck S."/>
            <person name="Kiss H."/>
            <person name="Munk A.C."/>
            <person name="Brettin T."/>
            <person name="Bruce D."/>
            <person name="Han C."/>
            <person name="Tapia R."/>
            <person name="Gilna P."/>
            <person name="Schmutz J."/>
            <person name="Larimer F."/>
            <person name="Land M."/>
            <person name="Hauser L."/>
            <person name="Kyrpides N."/>
            <person name="Kim E."/>
            <person name="Richardson P."/>
        </authorList>
    </citation>
    <scope>NUCLEOTIDE SEQUENCE [LARGE SCALE GENOMIC DNA]</scope>
    <source>
        <strain evidence="2">IMS101</strain>
    </source>
</reference>
<evidence type="ECO:0000256" key="1">
    <source>
        <dbReference type="SAM" id="Coils"/>
    </source>
</evidence>
<dbReference type="InterPro" id="IPR027417">
    <property type="entry name" value="P-loop_NTPase"/>
</dbReference>
<keyword evidence="1" id="KW-0175">Coiled coil</keyword>
<dbReference type="EMBL" id="CP000393">
    <property type="protein sequence ID" value="ABG51071.1"/>
    <property type="molecule type" value="Genomic_DNA"/>
</dbReference>
<dbReference type="AlphaFoldDB" id="Q114K3"/>
<name>Q114K3_TRIEI</name>
<dbReference type="OrthoDB" id="502668at2"/>
<dbReference type="Pfam" id="PF14516">
    <property type="entry name" value="AAA_35"/>
    <property type="match status" value="1"/>
</dbReference>
<gene>
    <name evidence="2" type="ordered locus">Tery_1814</name>
</gene>
<dbReference type="KEGG" id="ter:Tery_1814"/>
<sequence>MLSRDQFERIEQEELTPILKRILNRILDGKTNEEIRTDETVWFNLNVYEYLNVYKYNNPKDIVEQINIKIDKIKAQKDKNDNQIKKLKKLKLEVEDLYYFRKSSSGKSKALLSKHLRAICDKFRVKSTRNIEEDLFIVMKYFVEYKQYRISSAARARFELLGRIPYPGGSIPTYSPYYQYRYYNQNCYLENQCLSKIENAGKEAILIRIKGPHLRGKTSFKNRLLNNKLVTNNKAKVVDIDLAEHFSSFQKEKFETYDWFCRELCQQLGLNAEEILKEWGKAIESVYDCTFFVEKHILSEINQPIFLSFDNFHKIFEYSNFNEFASMLRCWHDNKAKNDHKWINLVLILIYSTSNYPKSNINSSPLFNLGEGWNLGDFSYQEIKELSDKHQLDWGVKQLEKLMSFIGGHPYLVRLTLYHVAIEGKSLDNILAKATTNESIYKDYLMQLYNIVNDAKLTDDLRKIVNSQDYVKLDSPMSNFHLQNAGLIIQNNNKVKPRCRLYRDYFVSILQ</sequence>
<dbReference type="eggNOG" id="COG1672">
    <property type="taxonomic scope" value="Bacteria"/>
</dbReference>
<proteinExistence type="predicted"/>
<protein>
    <recommendedName>
        <fullName evidence="3">Serine/threonine protein kinase</fullName>
    </recommendedName>
</protein>
<evidence type="ECO:0008006" key="3">
    <source>
        <dbReference type="Google" id="ProtNLM"/>
    </source>
</evidence>